<gene>
    <name evidence="2" type="ORF">EKO23_21305</name>
</gene>
<protein>
    <recommendedName>
        <fullName evidence="4">Signal peptidase I</fullName>
    </recommendedName>
</protein>
<dbReference type="InterPro" id="IPR013783">
    <property type="entry name" value="Ig-like_fold"/>
</dbReference>
<keyword evidence="1" id="KW-0732">Signal</keyword>
<evidence type="ECO:0008006" key="4">
    <source>
        <dbReference type="Google" id="ProtNLM"/>
    </source>
</evidence>
<dbReference type="OrthoDB" id="5241786at2"/>
<dbReference type="Pfam" id="PF17957">
    <property type="entry name" value="Big_7"/>
    <property type="match status" value="2"/>
</dbReference>
<dbReference type="Proteomes" id="UP000295198">
    <property type="component" value="Unassembled WGS sequence"/>
</dbReference>
<dbReference type="EMBL" id="SDKM01000044">
    <property type="protein sequence ID" value="RYP82625.1"/>
    <property type="molecule type" value="Genomic_DNA"/>
</dbReference>
<dbReference type="Gene3D" id="2.60.40.10">
    <property type="entry name" value="Immunoglobulins"/>
    <property type="match status" value="2"/>
</dbReference>
<dbReference type="AlphaFoldDB" id="A0A4Q4Z5L4"/>
<feature type="chain" id="PRO_5039318846" description="Signal peptidase I" evidence="1">
    <location>
        <begin position="20"/>
        <end position="499"/>
    </location>
</feature>
<sequence length="499" mass="49519">MRPHRVLLLLVAALLAAVAASGLQFSSATFTSTSGRPVVVTAANDWTPPTVAMTDPGSPLSGTVTVAATASDDRSAVASVLIQQAPVGSSTWTTVCTDTVAPYTCAWATTGVADGDHRLRAVATDTAGFSATSAAVTTTVLNGVGVTLATVPSPVRGTVPLTVTVTGAGSATVTTRVEYAVAGTGTWAVVPGCGNATGGTRTCSADTVAVGTGTYDVRAVAVVGTATTYDTQLGVLVDNLAPTVALSVPAGPLSGTVNLTATAGDADSGVASVAFEHKPSASGTWSTCGTDTSAPYACALDATGLAAGSHDFRVVATDRAGNTTTTAAVTRTVDAALRAQDVQAVNNGALGRIEAGDQVVLTYSRVVDLSTVKAGWAGTSTPVAVTFKDAGVAGSGTGTDRVETDANLGHVTLAQDYVKNGLTITPTGSTMTAATATVNGVQVTVVTITLGTVPNANDLRNTSNAGELVWFPSTLVRTPGGTACLAASATESGTSDRDF</sequence>
<organism evidence="2 3">
    <name type="scientific">Nocardioides guangzhouensis</name>
    <dbReference type="NCBI Taxonomy" id="2497878"/>
    <lineage>
        <taxon>Bacteria</taxon>
        <taxon>Bacillati</taxon>
        <taxon>Actinomycetota</taxon>
        <taxon>Actinomycetes</taxon>
        <taxon>Propionibacteriales</taxon>
        <taxon>Nocardioidaceae</taxon>
        <taxon>Nocardioides</taxon>
    </lineage>
</organism>
<keyword evidence="3" id="KW-1185">Reference proteome</keyword>
<feature type="signal peptide" evidence="1">
    <location>
        <begin position="1"/>
        <end position="19"/>
    </location>
</feature>
<evidence type="ECO:0000313" key="3">
    <source>
        <dbReference type="Proteomes" id="UP000295198"/>
    </source>
</evidence>
<proteinExistence type="predicted"/>
<evidence type="ECO:0000313" key="2">
    <source>
        <dbReference type="EMBL" id="RYP82625.1"/>
    </source>
</evidence>
<reference evidence="2 3" key="1">
    <citation type="submission" date="2019-01" db="EMBL/GenBank/DDBJ databases">
        <title>Nocardioides guangzhouensis sp. nov., an actinobacterium isolated from soil.</title>
        <authorList>
            <person name="Fu Y."/>
            <person name="Cai Y."/>
            <person name="Lin Z."/>
            <person name="Chen P."/>
        </authorList>
    </citation>
    <scope>NUCLEOTIDE SEQUENCE [LARGE SCALE GENOMIC DNA]</scope>
    <source>
        <strain evidence="2 3">130</strain>
    </source>
</reference>
<evidence type="ECO:0000256" key="1">
    <source>
        <dbReference type="SAM" id="SignalP"/>
    </source>
</evidence>
<name>A0A4Q4Z5L4_9ACTN</name>
<comment type="caution">
    <text evidence="2">The sequence shown here is derived from an EMBL/GenBank/DDBJ whole genome shotgun (WGS) entry which is preliminary data.</text>
</comment>
<dbReference type="RefSeq" id="WP_134720498.1">
    <property type="nucleotide sequence ID" value="NZ_SDKM01000044.1"/>
</dbReference>
<dbReference type="GO" id="GO:0005975">
    <property type="term" value="P:carbohydrate metabolic process"/>
    <property type="evidence" value="ECO:0007669"/>
    <property type="project" value="UniProtKB-ARBA"/>
</dbReference>
<accession>A0A4Q4Z5L4</accession>